<accession>A0A914C1Y6</accession>
<name>A0A914C1Y6_9BILA</name>
<dbReference type="Proteomes" id="UP000887540">
    <property type="component" value="Unplaced"/>
</dbReference>
<dbReference type="WBParaSite" id="ACRNAN_Path_155.g560.t1">
    <property type="protein sequence ID" value="ACRNAN_Path_155.g560.t1"/>
    <property type="gene ID" value="ACRNAN_Path_155.g560"/>
</dbReference>
<proteinExistence type="predicted"/>
<sequence>MFLQFSIRISILFIIQIILVFGSSLGDVALHKCPKFAKLREHRRDCVNRWAERIEEHCIYPGQKTSCYNDINSYVQKNTTKECLPYEAAGKICSSQMYVDEKETREKIVANICCVFTDCLYKCYGQNFRKPRGITRGDYLLVGTVRLIKKDSSEGEQEYDD</sequence>
<dbReference type="AlphaFoldDB" id="A0A914C1Y6"/>
<keyword evidence="1" id="KW-1185">Reference proteome</keyword>
<protein>
    <submittedName>
        <fullName evidence="2">Uncharacterized protein</fullName>
    </submittedName>
</protein>
<reference evidence="2" key="1">
    <citation type="submission" date="2022-11" db="UniProtKB">
        <authorList>
            <consortium name="WormBaseParasite"/>
        </authorList>
    </citation>
    <scope>IDENTIFICATION</scope>
</reference>
<evidence type="ECO:0000313" key="2">
    <source>
        <dbReference type="WBParaSite" id="ACRNAN_Path_155.g560.t1"/>
    </source>
</evidence>
<evidence type="ECO:0000313" key="1">
    <source>
        <dbReference type="Proteomes" id="UP000887540"/>
    </source>
</evidence>
<organism evidence="1 2">
    <name type="scientific">Acrobeloides nanus</name>
    <dbReference type="NCBI Taxonomy" id="290746"/>
    <lineage>
        <taxon>Eukaryota</taxon>
        <taxon>Metazoa</taxon>
        <taxon>Ecdysozoa</taxon>
        <taxon>Nematoda</taxon>
        <taxon>Chromadorea</taxon>
        <taxon>Rhabditida</taxon>
        <taxon>Tylenchina</taxon>
        <taxon>Cephalobomorpha</taxon>
        <taxon>Cephaloboidea</taxon>
        <taxon>Cephalobidae</taxon>
        <taxon>Acrobeloides</taxon>
    </lineage>
</organism>